<reference evidence="2" key="1">
    <citation type="submission" date="2014-09" db="EMBL/GenBank/DDBJ databases">
        <authorList>
            <person name="Magalhaes I.L.F."/>
            <person name="Oliveira U."/>
            <person name="Santos F.R."/>
            <person name="Vidigal T.H.D.A."/>
            <person name="Brescovit A.D."/>
            <person name="Santos A.J."/>
        </authorList>
    </citation>
    <scope>NUCLEOTIDE SEQUENCE</scope>
    <source>
        <tissue evidence="2">Shoot tissue taken approximately 20 cm above the soil surface</tissue>
    </source>
</reference>
<reference evidence="2" key="2">
    <citation type="journal article" date="2015" name="Data Brief">
        <title>Shoot transcriptome of the giant reed, Arundo donax.</title>
        <authorList>
            <person name="Barrero R.A."/>
            <person name="Guerrero F.D."/>
            <person name="Moolhuijzen P."/>
            <person name="Goolsby J.A."/>
            <person name="Tidwell J."/>
            <person name="Bellgard S.E."/>
            <person name="Bellgard M.I."/>
        </authorList>
    </citation>
    <scope>NUCLEOTIDE SEQUENCE</scope>
    <source>
        <tissue evidence="2">Shoot tissue taken approximately 20 cm above the soil surface</tissue>
    </source>
</reference>
<organism evidence="2">
    <name type="scientific">Arundo donax</name>
    <name type="common">Giant reed</name>
    <name type="synonym">Donax arundinaceus</name>
    <dbReference type="NCBI Taxonomy" id="35708"/>
    <lineage>
        <taxon>Eukaryota</taxon>
        <taxon>Viridiplantae</taxon>
        <taxon>Streptophyta</taxon>
        <taxon>Embryophyta</taxon>
        <taxon>Tracheophyta</taxon>
        <taxon>Spermatophyta</taxon>
        <taxon>Magnoliopsida</taxon>
        <taxon>Liliopsida</taxon>
        <taxon>Poales</taxon>
        <taxon>Poaceae</taxon>
        <taxon>PACMAD clade</taxon>
        <taxon>Arundinoideae</taxon>
        <taxon>Arundineae</taxon>
        <taxon>Arundo</taxon>
    </lineage>
</organism>
<proteinExistence type="predicted"/>
<evidence type="ECO:0000313" key="2">
    <source>
        <dbReference type="EMBL" id="JAD22910.1"/>
    </source>
</evidence>
<accession>A0A0A8YBS6</accession>
<protein>
    <submittedName>
        <fullName evidence="2">Uncharacterized protein</fullName>
    </submittedName>
</protein>
<dbReference type="EMBL" id="GBRH01274985">
    <property type="protein sequence ID" value="JAD22910.1"/>
    <property type="molecule type" value="Transcribed_RNA"/>
</dbReference>
<sequence>MGGARGLGELEPRAQSRGPPQIRVVDHRPRRTRGGRGEGAADAARRGGGGGEGAAEQGLHFG</sequence>
<name>A0A0A8YBS6_ARUDO</name>
<evidence type="ECO:0000256" key="1">
    <source>
        <dbReference type="SAM" id="MobiDB-lite"/>
    </source>
</evidence>
<feature type="region of interest" description="Disordered" evidence="1">
    <location>
        <begin position="1"/>
        <end position="62"/>
    </location>
</feature>
<dbReference type="AlphaFoldDB" id="A0A0A8YBS6"/>